<dbReference type="EMBL" id="CAJFDI010000005">
    <property type="protein sequence ID" value="CAD5232326.1"/>
    <property type="molecule type" value="Genomic_DNA"/>
</dbReference>
<evidence type="ECO:0000313" key="4">
    <source>
        <dbReference type="Proteomes" id="UP000095284"/>
    </source>
</evidence>
<evidence type="ECO:0000313" key="5">
    <source>
        <dbReference type="Proteomes" id="UP000659654"/>
    </source>
</evidence>
<evidence type="ECO:0000313" key="2">
    <source>
        <dbReference type="EMBL" id="CAD5232326.1"/>
    </source>
</evidence>
<keyword evidence="5" id="KW-1185">Reference proteome</keyword>
<accession>A0A1I7RP52</accession>
<organism evidence="4 6">
    <name type="scientific">Bursaphelenchus xylophilus</name>
    <name type="common">Pinewood nematode worm</name>
    <name type="synonym">Aphelenchoides xylophilus</name>
    <dbReference type="NCBI Taxonomy" id="6326"/>
    <lineage>
        <taxon>Eukaryota</taxon>
        <taxon>Metazoa</taxon>
        <taxon>Ecdysozoa</taxon>
        <taxon>Nematoda</taxon>
        <taxon>Chromadorea</taxon>
        <taxon>Rhabditida</taxon>
        <taxon>Tylenchina</taxon>
        <taxon>Tylenchomorpha</taxon>
        <taxon>Aphelenchoidea</taxon>
        <taxon>Aphelenchoididae</taxon>
        <taxon>Bursaphelenchus</taxon>
    </lineage>
</organism>
<proteinExistence type="predicted"/>
<dbReference type="Proteomes" id="UP000095284">
    <property type="component" value="Unplaced"/>
</dbReference>
<evidence type="ECO:0000313" key="3">
    <source>
        <dbReference type="EMBL" id="CAG9124562.1"/>
    </source>
</evidence>
<evidence type="ECO:0000256" key="1">
    <source>
        <dbReference type="SAM" id="SignalP"/>
    </source>
</evidence>
<sequence length="104" mass="11463">MKVLLMLGFASIAYSLNCFQHQQNAYIRVLLPPKPCPREAVSCFKVVNHVTNLATRSCSLTPCLSNGINSATELCVKQGDLSLCCCINNNCNGNFAKWENITNH</sequence>
<dbReference type="EMBL" id="CAJFCV020000005">
    <property type="protein sequence ID" value="CAG9124562.1"/>
    <property type="molecule type" value="Genomic_DNA"/>
</dbReference>
<dbReference type="Proteomes" id="UP000659654">
    <property type="component" value="Unassembled WGS sequence"/>
</dbReference>
<feature type="signal peptide" evidence="1">
    <location>
        <begin position="1"/>
        <end position="15"/>
    </location>
</feature>
<protein>
    <submittedName>
        <fullName evidence="2">(pine wood nematode) hypothetical protein</fullName>
    </submittedName>
</protein>
<reference evidence="6" key="1">
    <citation type="submission" date="2016-11" db="UniProtKB">
        <authorList>
            <consortium name="WormBaseParasite"/>
        </authorList>
    </citation>
    <scope>IDENTIFICATION</scope>
</reference>
<dbReference type="Proteomes" id="UP000582659">
    <property type="component" value="Unassembled WGS sequence"/>
</dbReference>
<reference evidence="3" key="2">
    <citation type="submission" date="2020-08" db="EMBL/GenBank/DDBJ databases">
        <authorList>
            <person name="Kikuchi T."/>
        </authorList>
    </citation>
    <scope>NUCLEOTIDE SEQUENCE</scope>
    <source>
        <strain evidence="2">Ka4C1</strain>
    </source>
</reference>
<feature type="chain" id="PRO_5036308626" evidence="1">
    <location>
        <begin position="16"/>
        <end position="104"/>
    </location>
</feature>
<evidence type="ECO:0000313" key="6">
    <source>
        <dbReference type="WBParaSite" id="BXY_0249300.1"/>
    </source>
</evidence>
<gene>
    <name evidence="2" type="ORF">BXYJ_LOCUS12417</name>
</gene>
<name>A0A1I7RP52_BURXY</name>
<keyword evidence="1" id="KW-0732">Signal</keyword>
<dbReference type="AlphaFoldDB" id="A0A1I7RP52"/>
<dbReference type="WBParaSite" id="BXY_0249300.1">
    <property type="protein sequence ID" value="BXY_0249300.1"/>
    <property type="gene ID" value="BXY_0249300"/>
</dbReference>